<dbReference type="RefSeq" id="WP_343896820.1">
    <property type="nucleotide sequence ID" value="NZ_BAAAFZ010000060.1"/>
</dbReference>
<name>A0ABN1FP63_9PROT</name>
<sequence>MSSGASPEQIAGWLAEALETGNPLAPLPAGAEPAGVAEGVHVAALVLASLGLVPCGLRFAPGPDGAMLAGPVLEGRLLPDGAAVALATARHAAVAPGVMGVLAEDLPAEADGGLPAFSALHPILDVSAWRLRDRPGSPGLAAADLSGHGFIVAGRGKCGMVAGPLPVGMAPAGAKRRPQTLDAAAALLAAARAARLAGGLPRGAVLAAVLGPSVAPAEGQEIVAGLGALGRVRAAFR</sequence>
<dbReference type="Proteomes" id="UP001501588">
    <property type="component" value="Unassembled WGS sequence"/>
</dbReference>
<proteinExistence type="predicted"/>
<reference evidence="1 2" key="1">
    <citation type="journal article" date="2019" name="Int. J. Syst. Evol. Microbiol.">
        <title>The Global Catalogue of Microorganisms (GCM) 10K type strain sequencing project: providing services to taxonomists for standard genome sequencing and annotation.</title>
        <authorList>
            <consortium name="The Broad Institute Genomics Platform"/>
            <consortium name="The Broad Institute Genome Sequencing Center for Infectious Disease"/>
            <person name="Wu L."/>
            <person name="Ma J."/>
        </authorList>
    </citation>
    <scope>NUCLEOTIDE SEQUENCE [LARGE SCALE GENOMIC DNA]</scope>
    <source>
        <strain evidence="1 2">JCM 9933</strain>
    </source>
</reference>
<keyword evidence="2" id="KW-1185">Reference proteome</keyword>
<dbReference type="Gene3D" id="3.90.850.10">
    <property type="entry name" value="Fumarylacetoacetase-like, C-terminal domain"/>
    <property type="match status" value="1"/>
</dbReference>
<protein>
    <submittedName>
        <fullName evidence="1">Uncharacterized protein</fullName>
    </submittedName>
</protein>
<comment type="caution">
    <text evidence="1">The sequence shown here is derived from an EMBL/GenBank/DDBJ whole genome shotgun (WGS) entry which is preliminary data.</text>
</comment>
<evidence type="ECO:0000313" key="2">
    <source>
        <dbReference type="Proteomes" id="UP001501588"/>
    </source>
</evidence>
<gene>
    <name evidence="1" type="ORF">GCM10009416_36490</name>
</gene>
<organism evidence="1 2">
    <name type="scientific">Craurococcus roseus</name>
    <dbReference type="NCBI Taxonomy" id="77585"/>
    <lineage>
        <taxon>Bacteria</taxon>
        <taxon>Pseudomonadati</taxon>
        <taxon>Pseudomonadota</taxon>
        <taxon>Alphaproteobacteria</taxon>
        <taxon>Acetobacterales</taxon>
        <taxon>Acetobacteraceae</taxon>
        <taxon>Craurococcus</taxon>
    </lineage>
</organism>
<dbReference type="InterPro" id="IPR036663">
    <property type="entry name" value="Fumarylacetoacetase_C_sf"/>
</dbReference>
<accession>A0ABN1FP63</accession>
<evidence type="ECO:0000313" key="1">
    <source>
        <dbReference type="EMBL" id="GAA0594916.1"/>
    </source>
</evidence>
<dbReference type="EMBL" id="BAAAFZ010000060">
    <property type="protein sequence ID" value="GAA0594916.1"/>
    <property type="molecule type" value="Genomic_DNA"/>
</dbReference>